<dbReference type="Proteomes" id="UP000182259">
    <property type="component" value="Chromosome VII"/>
</dbReference>
<proteinExistence type="predicted"/>
<sequence>MEPTKPPINLAFLSDPPELLLLLPDRAAVGTVINVVMVVSGKTLIVDTIWSIDDVEGSLVMMADVEEVSSLEVVEVEELEEVVDDGIDEDDDELLDEVSVDDSREVVSISDSVLGVSVDSRVSKEKDDDEVNDDDVSEEEGTSEDESREDDSVEDVLEKSDEVSEIRDDSSDDGASSDDDEDDDDDGKDDDED</sequence>
<feature type="compositionally biased region" description="Acidic residues" evidence="1">
    <location>
        <begin position="127"/>
        <end position="155"/>
    </location>
</feature>
<reference evidence="3" key="1">
    <citation type="submission" date="2016-10" db="EMBL/GenBank/DDBJ databases">
        <authorList>
            <person name="Geijer C."/>
            <person name="Jareborg N."/>
            <person name="Dainat J."/>
        </authorList>
    </citation>
    <scope>NUCLEOTIDE SEQUENCE [LARGE SCALE GENOMIC DNA]</scope>
    <source>
        <strain evidence="3">PYCC 4715</strain>
    </source>
</reference>
<protein>
    <submittedName>
        <fullName evidence="2">CIC11C00000005126</fullName>
    </submittedName>
</protein>
<feature type="compositionally biased region" description="Basic and acidic residues" evidence="1">
    <location>
        <begin position="156"/>
        <end position="169"/>
    </location>
</feature>
<accession>A0A1L0GS00</accession>
<dbReference type="AlphaFoldDB" id="A0A1L0GS00"/>
<feature type="compositionally biased region" description="Acidic residues" evidence="1">
    <location>
        <begin position="170"/>
        <end position="193"/>
    </location>
</feature>
<evidence type="ECO:0000256" key="1">
    <source>
        <dbReference type="SAM" id="MobiDB-lite"/>
    </source>
</evidence>
<evidence type="ECO:0000313" key="3">
    <source>
        <dbReference type="Proteomes" id="UP000182259"/>
    </source>
</evidence>
<feature type="region of interest" description="Disordered" evidence="1">
    <location>
        <begin position="120"/>
        <end position="193"/>
    </location>
</feature>
<evidence type="ECO:0000313" key="2">
    <source>
        <dbReference type="EMBL" id="SGZ58789.1"/>
    </source>
</evidence>
<name>A0A1L0GS00_9ASCO</name>
<dbReference type="EMBL" id="LT635770">
    <property type="protein sequence ID" value="SGZ58789.1"/>
    <property type="molecule type" value="Genomic_DNA"/>
</dbReference>
<gene>
    <name evidence="2" type="ORF">SAMEA4029009_CIC11G00000005126</name>
</gene>
<organism evidence="2 3">
    <name type="scientific">Sungouiella intermedia</name>
    <dbReference type="NCBI Taxonomy" id="45354"/>
    <lineage>
        <taxon>Eukaryota</taxon>
        <taxon>Fungi</taxon>
        <taxon>Dikarya</taxon>
        <taxon>Ascomycota</taxon>
        <taxon>Saccharomycotina</taxon>
        <taxon>Pichiomycetes</taxon>
        <taxon>Metschnikowiaceae</taxon>
        <taxon>Sungouiella</taxon>
    </lineage>
</organism>